<dbReference type="SUPFAM" id="SSF54001">
    <property type="entry name" value="Cysteine proteinases"/>
    <property type="match status" value="1"/>
</dbReference>
<keyword evidence="7" id="KW-1185">Reference proteome</keyword>
<evidence type="ECO:0000256" key="3">
    <source>
        <dbReference type="SAM" id="Phobius"/>
    </source>
</evidence>
<keyword evidence="3" id="KW-1133">Transmembrane helix</keyword>
<name>A0ABP1I7C0_9EUKA</name>
<dbReference type="InterPro" id="IPR000668">
    <property type="entry name" value="Peptidase_C1A_C"/>
</dbReference>
<feature type="compositionally biased region" description="Basic and acidic residues" evidence="2">
    <location>
        <begin position="425"/>
        <end position="437"/>
    </location>
</feature>
<sequence>MLLISITLACSINPTESCSEAYEKFVKCFNKEQSEESQTIFCRRFQLYQEQGGLIQPMMDIEREYRPLRKERNVREKKDVNLNCQNTYCYASNVLKDLSKIYQSVDLREAGLSNPAQDQGKCSSCWIFAMTSLMETSIRMQEFTTSQQFWTTNQDISEQFILSNTYGFVTEYCDSSDLMIGFDYFNKNFQTIEIRQNYEYNPEEYRKDYNNKKFLQPKISQQLFIKPFQTFPVYGDKSDQTPIIGIHVDDDEIFSRDIIWTIKSYLSRGIAIGAAMHAEFNKDRLNVYDGSTVLNIKCDMQRQYLDHQVTIVGYGRKNGQDVWIIKNSWGPTWAGNGHMFVPIGENSLCTERYAVAIIPLTYDLSSAEYFNIGNHNRGGIYELDADSGDMIDKETDAWVYVASIGVPVGGLFSIVGYLFTKKPKTADTGKETEEQKLVDNQSLDEEETVQNELE</sequence>
<dbReference type="PANTHER" id="PTHR12411">
    <property type="entry name" value="CYSTEINE PROTEASE FAMILY C1-RELATED"/>
    <property type="match status" value="1"/>
</dbReference>
<dbReference type="Pfam" id="PF00112">
    <property type="entry name" value="Peptidase_C1"/>
    <property type="match status" value="1"/>
</dbReference>
<accession>A0ABP1I7C0</accession>
<feature type="domain" description="Peptidase C1A papain C-terminal" evidence="5">
    <location>
        <begin position="101"/>
        <end position="358"/>
    </location>
</feature>
<dbReference type="SMART" id="SM00645">
    <property type="entry name" value="Pept_C1"/>
    <property type="match status" value="1"/>
</dbReference>
<dbReference type="InterPro" id="IPR013128">
    <property type="entry name" value="Peptidase_C1A"/>
</dbReference>
<gene>
    <name evidence="6" type="ORF">HINF_LOCUS22325</name>
</gene>
<dbReference type="PRINTS" id="PR00705">
    <property type="entry name" value="PAPAIN"/>
</dbReference>
<organism evidence="6 7">
    <name type="scientific">Hexamita inflata</name>
    <dbReference type="NCBI Taxonomy" id="28002"/>
    <lineage>
        <taxon>Eukaryota</taxon>
        <taxon>Metamonada</taxon>
        <taxon>Diplomonadida</taxon>
        <taxon>Hexamitidae</taxon>
        <taxon>Hexamitinae</taxon>
        <taxon>Hexamita</taxon>
    </lineage>
</organism>
<dbReference type="Gene3D" id="3.90.70.10">
    <property type="entry name" value="Cysteine proteinases"/>
    <property type="match status" value="1"/>
</dbReference>
<evidence type="ECO:0000313" key="7">
    <source>
        <dbReference type="Proteomes" id="UP001642409"/>
    </source>
</evidence>
<dbReference type="Proteomes" id="UP001642409">
    <property type="component" value="Unassembled WGS sequence"/>
</dbReference>
<feature type="signal peptide" evidence="4">
    <location>
        <begin position="1"/>
        <end position="17"/>
    </location>
</feature>
<feature type="region of interest" description="Disordered" evidence="2">
    <location>
        <begin position="425"/>
        <end position="454"/>
    </location>
</feature>
<dbReference type="EMBL" id="CAXDID020000062">
    <property type="protein sequence ID" value="CAL6010934.1"/>
    <property type="molecule type" value="Genomic_DNA"/>
</dbReference>
<comment type="caution">
    <text evidence="6">The sequence shown here is derived from an EMBL/GenBank/DDBJ whole genome shotgun (WGS) entry which is preliminary data.</text>
</comment>
<evidence type="ECO:0000313" key="6">
    <source>
        <dbReference type="EMBL" id="CAL6010934.1"/>
    </source>
</evidence>
<comment type="similarity">
    <text evidence="1">Belongs to the peptidase C1 family.</text>
</comment>
<feature type="transmembrane region" description="Helical" evidence="3">
    <location>
        <begin position="397"/>
        <end position="420"/>
    </location>
</feature>
<feature type="compositionally biased region" description="Acidic residues" evidence="2">
    <location>
        <begin position="442"/>
        <end position="454"/>
    </location>
</feature>
<protein>
    <submittedName>
        <fullName evidence="6">Cathepsin_L</fullName>
    </submittedName>
</protein>
<reference evidence="6 7" key="1">
    <citation type="submission" date="2024-07" db="EMBL/GenBank/DDBJ databases">
        <authorList>
            <person name="Akdeniz Z."/>
        </authorList>
    </citation>
    <scope>NUCLEOTIDE SEQUENCE [LARGE SCALE GENOMIC DNA]</scope>
</reference>
<keyword evidence="3" id="KW-0472">Membrane</keyword>
<evidence type="ECO:0000256" key="1">
    <source>
        <dbReference type="ARBA" id="ARBA00008455"/>
    </source>
</evidence>
<evidence type="ECO:0000256" key="4">
    <source>
        <dbReference type="SAM" id="SignalP"/>
    </source>
</evidence>
<feature type="chain" id="PRO_5045434058" evidence="4">
    <location>
        <begin position="18"/>
        <end position="454"/>
    </location>
</feature>
<dbReference type="InterPro" id="IPR038765">
    <property type="entry name" value="Papain-like_cys_pep_sf"/>
</dbReference>
<keyword evidence="3" id="KW-0812">Transmembrane</keyword>
<proteinExistence type="inferred from homology"/>
<evidence type="ECO:0000256" key="2">
    <source>
        <dbReference type="SAM" id="MobiDB-lite"/>
    </source>
</evidence>
<evidence type="ECO:0000259" key="5">
    <source>
        <dbReference type="SMART" id="SM00645"/>
    </source>
</evidence>
<keyword evidence="4" id="KW-0732">Signal</keyword>